<protein>
    <recommendedName>
        <fullName evidence="3">116 kDa U5 small nuclear ribonucleoprotein component</fullName>
    </recommendedName>
    <alternativeName>
        <fullName evidence="10">U5 snRNP-specific protein, 116 kDa</fullName>
    </alternativeName>
</protein>
<dbReference type="FunFam" id="3.40.50.300:FF:000646">
    <property type="entry name" value="U5 small nuclear ribonucleoprotein component"/>
    <property type="match status" value="1"/>
</dbReference>
<dbReference type="InterPro" id="IPR014721">
    <property type="entry name" value="Ribsml_uS5_D2-typ_fold_subgr"/>
</dbReference>
<dbReference type="Pfam" id="PF00679">
    <property type="entry name" value="EFG_C"/>
    <property type="match status" value="1"/>
</dbReference>
<evidence type="ECO:0000256" key="2">
    <source>
        <dbReference type="ARBA" id="ARBA00004229"/>
    </source>
</evidence>
<evidence type="ECO:0000259" key="12">
    <source>
        <dbReference type="PROSITE" id="PS51722"/>
    </source>
</evidence>
<dbReference type="InterPro" id="IPR009000">
    <property type="entry name" value="Transl_B-barrel_sf"/>
</dbReference>
<sequence length="1009" mass="110530">MAEYDEFGNIIGGEEEAYDEAPPVDDATSAGVVAMEEDEEAVVASGGGGGGVGGGRITLHEEKRYYPEASSVYPGAATVVLDEDAQPLEEPILKPARVRTFSALEEEPPEKSYSVEFMRGLMERPELIRNVAIVGSLHSGKTVLVDALVQHAHRVDWDPAREFRYADARHDEQDRELSIKATPVSLVLPDSRSKSWLVTCLDCPGHSNFSDEVAASLRISDGCVLVVDAVEGVVASTERVVRTAIAERAAMCLVVNKVDRLILELKLPPADAYLKLANVIDEVNATIEAEWAASAARFRDDGDRKEAPPTLDPRRGDICFASAQHCWCFTLESFAGMYRGDAERQRGANSLSFSKKLWGDVYFDERTRVFSKTVPPKSAYNTNDEDPLTLAPRRSFVFFVLEPLYKIYARVLGEDATALASTLGTLGIRLRADELSLDPKPLLKVVFKHFFRERSARAFVDVVARLVPSPKIGGSVKVDAHYDGDLASARARAMMSCDEKGPLTINVVKMYSTPDATSFASLGRVYSGTARVGSEVRVLGEAYSADDQEDSRRCVIMGISVPHGRHATSVESAGPGNCVLFEGVDASVRKTATIVNGEAEAAIFRPLRFSENAAIIKLAVEPLNPAELPKMTEGLRKISKSYPLAATKVEESGEHVVSGTGELYMDCIMRDLREMYSNVEIKVADPVVGFRETVAETSSLKCFSETPNKRNKLTMIAEPLDRGVAEDVERGDVDPAWPKKKLGQCFQSKYDWDLLAARSIWAFGPDPNARASSAFGCSCVLVDDALPSEVDKRLLGLAKDSIVQGFQWGCREGPLCDEPVRGVKFKILDAAISDQPLHRSGGQLIPTSRRVCYSAFLMASPRLMEPILSCEIACPADCVQAVYPVLARRRGHVVRDAPKPGAPFYLVDAFIPAIDSFGFETDLRAFSQGQAMCSMTFDHWALCPGDPLDRAIILHPLEPSPPPHLAREFMVKTRRRKGLSEDVAISKYFDDPLLRQLAEARCDDGGGRY</sequence>
<dbReference type="Proteomes" id="UP001230188">
    <property type="component" value="Unassembled WGS sequence"/>
</dbReference>
<accession>A0AAD7UNQ9</accession>
<dbReference type="FunFam" id="3.30.70.240:FF:000004">
    <property type="entry name" value="116 kDa U5 small nuclear ribonucleoprotein"/>
    <property type="match status" value="1"/>
</dbReference>
<keyword evidence="5" id="KW-0747">Spliceosome</keyword>
<dbReference type="PRINTS" id="PR00315">
    <property type="entry name" value="ELONGATNFCT"/>
</dbReference>
<dbReference type="GO" id="GO:0009507">
    <property type="term" value="C:chloroplast"/>
    <property type="evidence" value="ECO:0007669"/>
    <property type="project" value="UniProtKB-SubCell"/>
</dbReference>
<dbReference type="GO" id="GO:0000398">
    <property type="term" value="P:mRNA splicing, via spliceosome"/>
    <property type="evidence" value="ECO:0007669"/>
    <property type="project" value="TreeGrafter"/>
</dbReference>
<organism evidence="13 14">
    <name type="scientific">Chrysophaeum taylorii</name>
    <dbReference type="NCBI Taxonomy" id="2483200"/>
    <lineage>
        <taxon>Eukaryota</taxon>
        <taxon>Sar</taxon>
        <taxon>Stramenopiles</taxon>
        <taxon>Ochrophyta</taxon>
        <taxon>Pelagophyceae</taxon>
        <taxon>Pelagomonadales</taxon>
        <taxon>Pelagomonadaceae</taxon>
        <taxon>Chrysophaeum</taxon>
    </lineage>
</organism>
<evidence type="ECO:0000256" key="10">
    <source>
        <dbReference type="ARBA" id="ARBA00031432"/>
    </source>
</evidence>
<comment type="subcellular location">
    <subcellularLocation>
        <location evidence="1">Nucleus</location>
    </subcellularLocation>
    <subcellularLocation>
        <location evidence="2">Plastid</location>
        <location evidence="2">Chloroplast</location>
    </subcellularLocation>
</comment>
<dbReference type="Gene3D" id="3.30.70.240">
    <property type="match status" value="1"/>
</dbReference>
<evidence type="ECO:0000256" key="7">
    <source>
        <dbReference type="ARBA" id="ARBA00023134"/>
    </source>
</evidence>
<dbReference type="InterPro" id="IPR000795">
    <property type="entry name" value="T_Tr_GTP-bd_dom"/>
</dbReference>
<dbReference type="CDD" id="cd04098">
    <property type="entry name" value="eEF2_C_snRNP"/>
    <property type="match status" value="1"/>
</dbReference>
<dbReference type="FunFam" id="3.30.230.10:FF:000009">
    <property type="entry name" value="116 kDa U5 small nuclear ribonucleoprotein component"/>
    <property type="match status" value="1"/>
</dbReference>
<evidence type="ECO:0000256" key="9">
    <source>
        <dbReference type="ARBA" id="ARBA00023242"/>
    </source>
</evidence>
<evidence type="ECO:0000256" key="4">
    <source>
        <dbReference type="ARBA" id="ARBA00022664"/>
    </source>
</evidence>
<dbReference type="InterPro" id="IPR020568">
    <property type="entry name" value="Ribosomal_Su5_D2-typ_SF"/>
</dbReference>
<evidence type="ECO:0000256" key="6">
    <source>
        <dbReference type="ARBA" id="ARBA00022741"/>
    </source>
</evidence>
<comment type="function">
    <text evidence="11">Required for pre-mRNA splicing as component of the spliceosome, including pre-catalytic, catalytic and post-catalytic spliceosomal complexes. Component of the U5 snRNP and the U4/U6-U5 tri-snRNP complex, a building block of the spliceosome. As a component of the minor spliceosome, involved in the splicing of U12-type introns in pre-mRNAs.</text>
</comment>
<keyword evidence="6" id="KW-0547">Nucleotide-binding</keyword>
<dbReference type="InterPro" id="IPR035647">
    <property type="entry name" value="EFG_III/V"/>
</dbReference>
<dbReference type="FunFam" id="2.40.30.10:FF:000029">
    <property type="entry name" value="116 kDa U5 small nuclear ribonucleoprotein component"/>
    <property type="match status" value="1"/>
</dbReference>
<dbReference type="GO" id="GO:0003924">
    <property type="term" value="F:GTPase activity"/>
    <property type="evidence" value="ECO:0007669"/>
    <property type="project" value="InterPro"/>
</dbReference>
<keyword evidence="8" id="KW-0508">mRNA splicing</keyword>
<evidence type="ECO:0000256" key="8">
    <source>
        <dbReference type="ARBA" id="ARBA00023187"/>
    </source>
</evidence>
<evidence type="ECO:0000313" key="13">
    <source>
        <dbReference type="EMBL" id="KAJ8612534.1"/>
    </source>
</evidence>
<dbReference type="GO" id="GO:0030623">
    <property type="term" value="F:U5 snRNA binding"/>
    <property type="evidence" value="ECO:0007669"/>
    <property type="project" value="TreeGrafter"/>
</dbReference>
<dbReference type="SMART" id="SM00838">
    <property type="entry name" value="EFG_C"/>
    <property type="match status" value="1"/>
</dbReference>
<proteinExistence type="predicted"/>
<dbReference type="InterPro" id="IPR041095">
    <property type="entry name" value="EFG_II"/>
</dbReference>
<dbReference type="CDD" id="cd01683">
    <property type="entry name" value="EF2_IV_snRNP"/>
    <property type="match status" value="1"/>
</dbReference>
<dbReference type="SUPFAM" id="SSF52540">
    <property type="entry name" value="P-loop containing nucleoside triphosphate hydrolases"/>
    <property type="match status" value="1"/>
</dbReference>
<keyword evidence="9" id="KW-0539">Nucleus</keyword>
<dbReference type="Gene3D" id="2.40.30.10">
    <property type="entry name" value="Translation factors"/>
    <property type="match status" value="1"/>
</dbReference>
<dbReference type="Gene3D" id="3.40.50.300">
    <property type="entry name" value="P-loop containing nucleotide triphosphate hydrolases"/>
    <property type="match status" value="1"/>
</dbReference>
<dbReference type="Pfam" id="PF16004">
    <property type="entry name" value="EFTUD2"/>
    <property type="match status" value="1"/>
</dbReference>
<dbReference type="InterPro" id="IPR031950">
    <property type="entry name" value="EFTUD2_N"/>
</dbReference>
<dbReference type="GO" id="GO:0005829">
    <property type="term" value="C:cytosol"/>
    <property type="evidence" value="ECO:0007669"/>
    <property type="project" value="TreeGrafter"/>
</dbReference>
<gene>
    <name evidence="13" type="ORF">CTAYLR_003701</name>
</gene>
<evidence type="ECO:0000256" key="5">
    <source>
        <dbReference type="ARBA" id="ARBA00022728"/>
    </source>
</evidence>
<evidence type="ECO:0000256" key="3">
    <source>
        <dbReference type="ARBA" id="ARBA00018774"/>
    </source>
</evidence>
<dbReference type="SMART" id="SM00889">
    <property type="entry name" value="EFG_IV"/>
    <property type="match status" value="1"/>
</dbReference>
<dbReference type="GO" id="GO:0046540">
    <property type="term" value="C:U4/U6 x U5 tri-snRNP complex"/>
    <property type="evidence" value="ECO:0007669"/>
    <property type="project" value="TreeGrafter"/>
</dbReference>
<evidence type="ECO:0000313" key="14">
    <source>
        <dbReference type="Proteomes" id="UP001230188"/>
    </source>
</evidence>
<comment type="caution">
    <text evidence="13">The sequence shown here is derived from an EMBL/GenBank/DDBJ whole genome shotgun (WGS) entry which is preliminary data.</text>
</comment>
<reference evidence="13" key="1">
    <citation type="submission" date="2023-01" db="EMBL/GenBank/DDBJ databases">
        <title>Metagenome sequencing of chrysophaentin producing Chrysophaeum taylorii.</title>
        <authorList>
            <person name="Davison J."/>
            <person name="Bewley C."/>
        </authorList>
    </citation>
    <scope>NUCLEOTIDE SEQUENCE</scope>
    <source>
        <strain evidence="13">NIES-1699</strain>
    </source>
</reference>
<dbReference type="FunFam" id="3.30.70.870:FF:000002">
    <property type="entry name" value="Translation elongation factor 2"/>
    <property type="match status" value="1"/>
</dbReference>
<dbReference type="CDD" id="cd04090">
    <property type="entry name" value="EF2_II_snRNP"/>
    <property type="match status" value="1"/>
</dbReference>
<evidence type="ECO:0000256" key="1">
    <source>
        <dbReference type="ARBA" id="ARBA00004123"/>
    </source>
</evidence>
<dbReference type="InterPro" id="IPR044121">
    <property type="entry name" value="Snu114_GTP-bd"/>
</dbReference>
<dbReference type="CDD" id="cd04167">
    <property type="entry name" value="Snu114p"/>
    <property type="match status" value="1"/>
</dbReference>
<dbReference type="Pfam" id="PF03764">
    <property type="entry name" value="EFG_IV"/>
    <property type="match status" value="1"/>
</dbReference>
<dbReference type="GO" id="GO:0005525">
    <property type="term" value="F:GTP binding"/>
    <property type="evidence" value="ECO:0007669"/>
    <property type="project" value="UniProtKB-KW"/>
</dbReference>
<dbReference type="Gene3D" id="3.30.70.870">
    <property type="entry name" value="Elongation Factor G (Translational Gtpase), domain 3"/>
    <property type="match status" value="1"/>
</dbReference>
<dbReference type="SUPFAM" id="SSF54980">
    <property type="entry name" value="EF-G C-terminal domain-like"/>
    <property type="match status" value="2"/>
</dbReference>
<dbReference type="CDD" id="cd16264">
    <property type="entry name" value="snRNP_III"/>
    <property type="match status" value="1"/>
</dbReference>
<dbReference type="PROSITE" id="PS51722">
    <property type="entry name" value="G_TR_2"/>
    <property type="match status" value="1"/>
</dbReference>
<dbReference type="SUPFAM" id="SSF54211">
    <property type="entry name" value="Ribosomal protein S5 domain 2-like"/>
    <property type="match status" value="1"/>
</dbReference>
<dbReference type="InterPro" id="IPR027417">
    <property type="entry name" value="P-loop_NTPase"/>
</dbReference>
<dbReference type="Pfam" id="PF14492">
    <property type="entry name" value="EFG_III"/>
    <property type="match status" value="1"/>
</dbReference>
<dbReference type="Pfam" id="PF00009">
    <property type="entry name" value="GTP_EFTU"/>
    <property type="match status" value="1"/>
</dbReference>
<dbReference type="GO" id="GO:0071007">
    <property type="term" value="C:U2-type catalytic step 2 spliceosome"/>
    <property type="evidence" value="ECO:0007669"/>
    <property type="project" value="TreeGrafter"/>
</dbReference>
<name>A0AAD7UNQ9_9STRA</name>
<evidence type="ECO:0000256" key="11">
    <source>
        <dbReference type="ARBA" id="ARBA00045974"/>
    </source>
</evidence>
<keyword evidence="14" id="KW-1185">Reference proteome</keyword>
<dbReference type="EMBL" id="JAQMWT010000047">
    <property type="protein sequence ID" value="KAJ8612534.1"/>
    <property type="molecule type" value="Genomic_DNA"/>
</dbReference>
<feature type="domain" description="Tr-type G" evidence="12">
    <location>
        <begin position="126"/>
        <end position="346"/>
    </location>
</feature>
<dbReference type="PANTHER" id="PTHR42908">
    <property type="entry name" value="TRANSLATION ELONGATION FACTOR-RELATED"/>
    <property type="match status" value="1"/>
</dbReference>
<dbReference type="Gene3D" id="3.30.230.10">
    <property type="match status" value="1"/>
</dbReference>
<keyword evidence="4" id="KW-0507">mRNA processing</keyword>
<dbReference type="SUPFAM" id="SSF50447">
    <property type="entry name" value="Translation proteins"/>
    <property type="match status" value="1"/>
</dbReference>
<dbReference type="InterPro" id="IPR005517">
    <property type="entry name" value="Transl_elong_EFG/EF2_IV"/>
</dbReference>
<keyword evidence="7" id="KW-0342">GTP-binding</keyword>
<dbReference type="PANTHER" id="PTHR42908:SF6">
    <property type="entry name" value="116 KDA U5 SMALL NUCLEAR RIBONUCLEOPROTEIN COMPONENT"/>
    <property type="match status" value="1"/>
</dbReference>
<dbReference type="AlphaFoldDB" id="A0AAD7UNQ9"/>
<dbReference type="InterPro" id="IPR035655">
    <property type="entry name" value="U5-116kDa_C"/>
</dbReference>
<dbReference type="InterPro" id="IPR000640">
    <property type="entry name" value="EFG_V-like"/>
</dbReference>